<dbReference type="Gene3D" id="3.40.720.10">
    <property type="entry name" value="Alkaline Phosphatase, subunit A"/>
    <property type="match status" value="1"/>
</dbReference>
<accession>A0ABY4N268</accession>
<keyword evidence="4" id="KW-0325">Glycoprotein</keyword>
<keyword evidence="8" id="KW-1185">Reference proteome</keyword>
<reference evidence="7" key="1">
    <citation type="submission" date="2022-05" db="EMBL/GenBank/DDBJ databases">
        <title>Genomic analysis of Brachybacterium sp. CBA3104.</title>
        <authorList>
            <person name="Roh S.W."/>
            <person name="Kim Y.B."/>
            <person name="Kim Y."/>
        </authorList>
    </citation>
    <scope>NUCLEOTIDE SEQUENCE</scope>
    <source>
        <strain evidence="7">CBA3104</strain>
    </source>
</reference>
<evidence type="ECO:0000256" key="4">
    <source>
        <dbReference type="ARBA" id="ARBA00023180"/>
    </source>
</evidence>
<dbReference type="SUPFAM" id="SSF53649">
    <property type="entry name" value="Alkaline phosphatase-like"/>
    <property type="match status" value="1"/>
</dbReference>
<dbReference type="RefSeq" id="WP_249477769.1">
    <property type="nucleotide sequence ID" value="NZ_CP097218.1"/>
</dbReference>
<feature type="domain" description="Sulfatase N-terminal" evidence="6">
    <location>
        <begin position="13"/>
        <end position="359"/>
    </location>
</feature>
<gene>
    <name evidence="7" type="ORF">M4486_13520</name>
</gene>
<evidence type="ECO:0000256" key="2">
    <source>
        <dbReference type="ARBA" id="ARBA00022729"/>
    </source>
</evidence>
<dbReference type="PANTHER" id="PTHR43108">
    <property type="entry name" value="N-ACETYLGLUCOSAMINE-6-SULFATASE FAMILY MEMBER"/>
    <property type="match status" value="1"/>
</dbReference>
<evidence type="ECO:0000313" key="7">
    <source>
        <dbReference type="EMBL" id="UQN28641.1"/>
    </source>
</evidence>
<dbReference type="Proteomes" id="UP001055868">
    <property type="component" value="Chromosome"/>
</dbReference>
<feature type="region of interest" description="Disordered" evidence="5">
    <location>
        <begin position="474"/>
        <end position="499"/>
    </location>
</feature>
<name>A0ABY4N268_9MICO</name>
<dbReference type="EMBL" id="CP097218">
    <property type="protein sequence ID" value="UQN28641.1"/>
    <property type="molecule type" value="Genomic_DNA"/>
</dbReference>
<protein>
    <submittedName>
        <fullName evidence="7">Sulfatase</fullName>
    </submittedName>
</protein>
<keyword evidence="3" id="KW-0378">Hydrolase</keyword>
<dbReference type="Pfam" id="PF00884">
    <property type="entry name" value="Sulfatase"/>
    <property type="match status" value="1"/>
</dbReference>
<evidence type="ECO:0000259" key="6">
    <source>
        <dbReference type="Pfam" id="PF00884"/>
    </source>
</evidence>
<evidence type="ECO:0000313" key="8">
    <source>
        <dbReference type="Proteomes" id="UP001055868"/>
    </source>
</evidence>
<organism evidence="7 8">
    <name type="scientific">Brachybacterium kimchii</name>
    <dbReference type="NCBI Taxonomy" id="2942909"/>
    <lineage>
        <taxon>Bacteria</taxon>
        <taxon>Bacillati</taxon>
        <taxon>Actinomycetota</taxon>
        <taxon>Actinomycetes</taxon>
        <taxon>Micrococcales</taxon>
        <taxon>Dermabacteraceae</taxon>
        <taxon>Brachybacterium</taxon>
    </lineage>
</organism>
<dbReference type="PANTHER" id="PTHR43108:SF6">
    <property type="entry name" value="N-SULPHOGLUCOSAMINE SULPHOHYDROLASE"/>
    <property type="match status" value="1"/>
</dbReference>
<evidence type="ECO:0000256" key="3">
    <source>
        <dbReference type="ARBA" id="ARBA00022801"/>
    </source>
</evidence>
<dbReference type="InterPro" id="IPR000917">
    <property type="entry name" value="Sulfatase_N"/>
</dbReference>
<dbReference type="InterPro" id="IPR024607">
    <property type="entry name" value="Sulfatase_CS"/>
</dbReference>
<comment type="similarity">
    <text evidence="1">Belongs to the sulfatase family.</text>
</comment>
<dbReference type="InterPro" id="IPR017850">
    <property type="entry name" value="Alkaline_phosphatase_core_sf"/>
</dbReference>
<sequence length="499" mass="56862">MAQRPADRTDRRPNIVFIMSDDHAAHAISAYGAGLNSTPCLDRIAQEGVRMDDVFCTNSICTPSRASILTGTYSHINGVATIYTEIDHRLPTFPEVLRDSGYATGLFGKWHLGLSEQSRPRGFDDWRIFPNQGEYRDPVMIGPDGEETVEGYATDLVTDMSLDWLRGVREERPEDPFCLLVHHKAPHRPWVPHERHGDLYPVGSIPEPETLFDDQEGRSEVIRDLHMTIADHLTEADIKEEVPEELRGEDARVERTRWKYQRYMRDYLQTVQAIDDGVGRVLDELDELGVADDTLVIYTSDQGFFLGDHGWYDKRLMFRESLRMPVLVRWPQRIPAGSVCEDIGTNVDFAATILDAAGIDARTAMPRQQGRSLLPVMGGETPPDWPQSMYYRYWEHLDVDHNAPAHYGVRTHDFLFIDYYGDGMGAPGSSEDRLAEEFELYDLRSDPAELHNVAHDPGYAEELARMQAELARLQERYEDHPYTGPSTPRPDWGPALPRH</sequence>
<keyword evidence="2" id="KW-0732">Signal</keyword>
<dbReference type="CDD" id="cd16031">
    <property type="entry name" value="G6S_like"/>
    <property type="match status" value="1"/>
</dbReference>
<evidence type="ECO:0000256" key="5">
    <source>
        <dbReference type="SAM" id="MobiDB-lite"/>
    </source>
</evidence>
<evidence type="ECO:0000256" key="1">
    <source>
        <dbReference type="ARBA" id="ARBA00008779"/>
    </source>
</evidence>
<proteinExistence type="inferred from homology"/>
<dbReference type="PROSITE" id="PS00523">
    <property type="entry name" value="SULFATASE_1"/>
    <property type="match status" value="1"/>
</dbReference>